<gene>
    <name evidence="1" type="ORF">GCM10011322_38220</name>
</gene>
<dbReference type="EMBL" id="BMMF01000012">
    <property type="protein sequence ID" value="GGK47507.1"/>
    <property type="molecule type" value="Genomic_DNA"/>
</dbReference>
<evidence type="ECO:0000313" key="2">
    <source>
        <dbReference type="Proteomes" id="UP000600449"/>
    </source>
</evidence>
<sequence>MSLPRVTNEIERERRVREEKALDSRERVGTVAADRGMISQATIEALEQRRVEYVLGARERSDKRVRSVIDDAAPFVPLLVERSAGDTQLFVKEVVVDGVRNIACRNEAEARNYAADRKAVVTALDAQLKPGDQALGCISAYRRYLRKTGADAAFEIDVGKLADEARYDQLFVLRTNTRISPLQAVLRYRELLVVEALFRAAKATFSTRLIFHSSDAAIRGHVFCSFLALILRKEIFERCSGHQSVTTTPLQSNRRRTNALTCRAYTRCQNGNAGRPEARPAPNTCSSAREWGDLRSWRP</sequence>
<evidence type="ECO:0008006" key="3">
    <source>
        <dbReference type="Google" id="ProtNLM"/>
    </source>
</evidence>
<dbReference type="AlphaFoldDB" id="A0A917V7H9"/>
<comment type="caution">
    <text evidence="1">The sequence shown here is derived from an EMBL/GenBank/DDBJ whole genome shotgun (WGS) entry which is preliminary data.</text>
</comment>
<accession>A0A917V7H9</accession>
<organism evidence="1 2">
    <name type="scientific">Salinarimonas ramus</name>
    <dbReference type="NCBI Taxonomy" id="690164"/>
    <lineage>
        <taxon>Bacteria</taxon>
        <taxon>Pseudomonadati</taxon>
        <taxon>Pseudomonadota</taxon>
        <taxon>Alphaproteobacteria</taxon>
        <taxon>Hyphomicrobiales</taxon>
        <taxon>Salinarimonadaceae</taxon>
        <taxon>Salinarimonas</taxon>
    </lineage>
</organism>
<protein>
    <recommendedName>
        <fullName evidence="3">Transposase DDE domain-containing protein</fullName>
    </recommendedName>
</protein>
<keyword evidence="2" id="KW-1185">Reference proteome</keyword>
<evidence type="ECO:0000313" key="1">
    <source>
        <dbReference type="EMBL" id="GGK47507.1"/>
    </source>
</evidence>
<reference evidence="1 2" key="1">
    <citation type="journal article" date="2014" name="Int. J. Syst. Evol. Microbiol.">
        <title>Complete genome sequence of Corynebacterium casei LMG S-19264T (=DSM 44701T), isolated from a smear-ripened cheese.</title>
        <authorList>
            <consortium name="US DOE Joint Genome Institute (JGI-PGF)"/>
            <person name="Walter F."/>
            <person name="Albersmeier A."/>
            <person name="Kalinowski J."/>
            <person name="Ruckert C."/>
        </authorList>
    </citation>
    <scope>NUCLEOTIDE SEQUENCE [LARGE SCALE GENOMIC DNA]</scope>
    <source>
        <strain evidence="1 2">CGMCC 1.9161</strain>
    </source>
</reference>
<name>A0A917V7H9_9HYPH</name>
<dbReference type="Proteomes" id="UP000600449">
    <property type="component" value="Unassembled WGS sequence"/>
</dbReference>
<proteinExistence type="predicted"/>